<dbReference type="EMBL" id="GBRH01240053">
    <property type="protein sequence ID" value="JAD57842.1"/>
    <property type="molecule type" value="Transcribed_RNA"/>
</dbReference>
<dbReference type="AlphaFoldDB" id="A0A0A9BEW2"/>
<organism evidence="1">
    <name type="scientific">Arundo donax</name>
    <name type="common">Giant reed</name>
    <name type="synonym">Donax arundinaceus</name>
    <dbReference type="NCBI Taxonomy" id="35708"/>
    <lineage>
        <taxon>Eukaryota</taxon>
        <taxon>Viridiplantae</taxon>
        <taxon>Streptophyta</taxon>
        <taxon>Embryophyta</taxon>
        <taxon>Tracheophyta</taxon>
        <taxon>Spermatophyta</taxon>
        <taxon>Magnoliopsida</taxon>
        <taxon>Liliopsida</taxon>
        <taxon>Poales</taxon>
        <taxon>Poaceae</taxon>
        <taxon>PACMAD clade</taxon>
        <taxon>Arundinoideae</taxon>
        <taxon>Arundineae</taxon>
        <taxon>Arundo</taxon>
    </lineage>
</organism>
<accession>A0A0A9BEW2</accession>
<sequence length="16" mass="1597">MNSAHSGGIGNPTKIL</sequence>
<protein>
    <submittedName>
        <fullName evidence="1">Uncharacterized protein</fullName>
    </submittedName>
</protein>
<proteinExistence type="predicted"/>
<reference evidence="1" key="1">
    <citation type="submission" date="2014-09" db="EMBL/GenBank/DDBJ databases">
        <authorList>
            <person name="Magalhaes I.L.F."/>
            <person name="Oliveira U."/>
            <person name="Santos F.R."/>
            <person name="Vidigal T.H.D.A."/>
            <person name="Brescovit A.D."/>
            <person name="Santos A.J."/>
        </authorList>
    </citation>
    <scope>NUCLEOTIDE SEQUENCE</scope>
    <source>
        <tissue evidence="1">Shoot tissue taken approximately 20 cm above the soil surface</tissue>
    </source>
</reference>
<name>A0A0A9BEW2_ARUDO</name>
<evidence type="ECO:0000313" key="1">
    <source>
        <dbReference type="EMBL" id="JAD57842.1"/>
    </source>
</evidence>
<reference evidence="1" key="2">
    <citation type="journal article" date="2015" name="Data Brief">
        <title>Shoot transcriptome of the giant reed, Arundo donax.</title>
        <authorList>
            <person name="Barrero R.A."/>
            <person name="Guerrero F.D."/>
            <person name="Moolhuijzen P."/>
            <person name="Goolsby J.A."/>
            <person name="Tidwell J."/>
            <person name="Bellgard S.E."/>
            <person name="Bellgard M.I."/>
        </authorList>
    </citation>
    <scope>NUCLEOTIDE SEQUENCE</scope>
    <source>
        <tissue evidence="1">Shoot tissue taken approximately 20 cm above the soil surface</tissue>
    </source>
</reference>